<dbReference type="Proteomes" id="UP000323876">
    <property type="component" value="Unassembled WGS sequence"/>
</dbReference>
<dbReference type="EMBL" id="VXLC01000003">
    <property type="protein sequence ID" value="KAA8889472.1"/>
    <property type="molecule type" value="Genomic_DNA"/>
</dbReference>
<feature type="region of interest" description="Disordered" evidence="1">
    <location>
        <begin position="1"/>
        <end position="91"/>
    </location>
</feature>
<comment type="caution">
    <text evidence="2">The sequence shown here is derived from an EMBL/GenBank/DDBJ whole genome shotgun (WGS) entry which is preliminary data.</text>
</comment>
<dbReference type="RefSeq" id="WP_150401745.1">
    <property type="nucleotide sequence ID" value="NZ_VXLC01000003.1"/>
</dbReference>
<organism evidence="2 3">
    <name type="scientific">Nocardia colli</name>
    <dbReference type="NCBI Taxonomy" id="2545717"/>
    <lineage>
        <taxon>Bacteria</taxon>
        <taxon>Bacillati</taxon>
        <taxon>Actinomycetota</taxon>
        <taxon>Actinomycetes</taxon>
        <taxon>Mycobacteriales</taxon>
        <taxon>Nocardiaceae</taxon>
        <taxon>Nocardia</taxon>
    </lineage>
</organism>
<feature type="compositionally biased region" description="Polar residues" evidence="1">
    <location>
        <begin position="49"/>
        <end position="69"/>
    </location>
</feature>
<sequence length="141" mass="14138">MDATSTAEADATEQPIGCAAAQHESGPPGRTRSHSLDPAAVGPRHRCTGSRTSYCAENSVTTQRSETPDTATHRAARGATTRGAAVAQCPEARSTAARLTTSAGRGATTGRQAAACNGATTRGGTTAGDATTERVALCPPS</sequence>
<reference evidence="2 3" key="1">
    <citation type="submission" date="2019-09" db="EMBL/GenBank/DDBJ databases">
        <authorList>
            <person name="Wang X."/>
        </authorList>
    </citation>
    <scope>NUCLEOTIDE SEQUENCE [LARGE SCALE GENOMIC DNA]</scope>
    <source>
        <strain evidence="2 3">CICC 11023</strain>
    </source>
</reference>
<feature type="compositionally biased region" description="Low complexity" evidence="1">
    <location>
        <begin position="117"/>
        <end position="130"/>
    </location>
</feature>
<keyword evidence="3" id="KW-1185">Reference proteome</keyword>
<feature type="compositionally biased region" description="Low complexity" evidence="1">
    <location>
        <begin position="1"/>
        <end position="13"/>
    </location>
</feature>
<proteinExistence type="predicted"/>
<feature type="region of interest" description="Disordered" evidence="1">
    <location>
        <begin position="117"/>
        <end position="141"/>
    </location>
</feature>
<evidence type="ECO:0000313" key="2">
    <source>
        <dbReference type="EMBL" id="KAA8889472.1"/>
    </source>
</evidence>
<dbReference type="AlphaFoldDB" id="A0A5N0EJN4"/>
<evidence type="ECO:0000256" key="1">
    <source>
        <dbReference type="SAM" id="MobiDB-lite"/>
    </source>
</evidence>
<evidence type="ECO:0000313" key="3">
    <source>
        <dbReference type="Proteomes" id="UP000323876"/>
    </source>
</evidence>
<protein>
    <submittedName>
        <fullName evidence="2">Uncharacterized protein</fullName>
    </submittedName>
</protein>
<accession>A0A5N0EJN4</accession>
<gene>
    <name evidence="2" type="ORF">F3087_11160</name>
</gene>
<feature type="compositionally biased region" description="Low complexity" evidence="1">
    <location>
        <begin position="77"/>
        <end position="91"/>
    </location>
</feature>
<name>A0A5N0EJN4_9NOCA</name>